<dbReference type="Proteomes" id="UP001497497">
    <property type="component" value="Unassembled WGS sequence"/>
</dbReference>
<evidence type="ECO:0008006" key="4">
    <source>
        <dbReference type="Google" id="ProtNLM"/>
    </source>
</evidence>
<name>A0AAV2I7X1_LYMST</name>
<keyword evidence="1" id="KW-0732">Signal</keyword>
<dbReference type="InterPro" id="IPR042979">
    <property type="entry name" value="VWC2/VWC2L"/>
</dbReference>
<dbReference type="GO" id="GO:0045202">
    <property type="term" value="C:synapse"/>
    <property type="evidence" value="ECO:0007669"/>
    <property type="project" value="UniProtKB-SubCell"/>
</dbReference>
<dbReference type="PANTHER" id="PTHR46252:SF3">
    <property type="entry name" value="KIELIN_CHORDIN-LIKE PROTEIN"/>
    <property type="match status" value="1"/>
</dbReference>
<dbReference type="PANTHER" id="PTHR46252">
    <property type="entry name" value="BRORIN FAMILY MEMBER"/>
    <property type="match status" value="1"/>
</dbReference>
<dbReference type="EMBL" id="CAXITT010000506">
    <property type="protein sequence ID" value="CAL1542788.1"/>
    <property type="molecule type" value="Genomic_DNA"/>
</dbReference>
<dbReference type="GO" id="GO:0032281">
    <property type="term" value="C:AMPA glutamate receptor complex"/>
    <property type="evidence" value="ECO:0007669"/>
    <property type="project" value="TreeGrafter"/>
</dbReference>
<keyword evidence="3" id="KW-1185">Reference proteome</keyword>
<feature type="signal peptide" evidence="1">
    <location>
        <begin position="1"/>
        <end position="20"/>
    </location>
</feature>
<feature type="chain" id="PRO_5043651610" description="VWFC domain-containing protein" evidence="1">
    <location>
        <begin position="21"/>
        <end position="129"/>
    </location>
</feature>
<comment type="caution">
    <text evidence="2">The sequence shown here is derived from an EMBL/GenBank/DDBJ whole genome shotgun (WGS) entry which is preliminary data.</text>
</comment>
<dbReference type="GO" id="GO:0030514">
    <property type="term" value="P:negative regulation of BMP signaling pathway"/>
    <property type="evidence" value="ECO:0007669"/>
    <property type="project" value="TreeGrafter"/>
</dbReference>
<protein>
    <recommendedName>
        <fullName evidence="4">VWFC domain-containing protein</fullName>
    </recommendedName>
</protein>
<evidence type="ECO:0000313" key="2">
    <source>
        <dbReference type="EMBL" id="CAL1542788.1"/>
    </source>
</evidence>
<evidence type="ECO:0000256" key="1">
    <source>
        <dbReference type="SAM" id="SignalP"/>
    </source>
</evidence>
<reference evidence="2 3" key="1">
    <citation type="submission" date="2024-04" db="EMBL/GenBank/DDBJ databases">
        <authorList>
            <consortium name="Genoscope - CEA"/>
            <person name="William W."/>
        </authorList>
    </citation>
    <scope>NUCLEOTIDE SEQUENCE [LARGE SCALE GENOMIC DNA]</scope>
</reference>
<gene>
    <name evidence="2" type="ORF">GSLYS_00016322001</name>
</gene>
<dbReference type="AlphaFoldDB" id="A0AAV2I7X1"/>
<evidence type="ECO:0000313" key="3">
    <source>
        <dbReference type="Proteomes" id="UP001497497"/>
    </source>
</evidence>
<dbReference type="GO" id="GO:0005615">
    <property type="term" value="C:extracellular space"/>
    <property type="evidence" value="ECO:0007669"/>
    <property type="project" value="TreeGrafter"/>
</dbReference>
<organism evidence="2 3">
    <name type="scientific">Lymnaea stagnalis</name>
    <name type="common">Great pond snail</name>
    <name type="synonym">Helix stagnalis</name>
    <dbReference type="NCBI Taxonomy" id="6523"/>
    <lineage>
        <taxon>Eukaryota</taxon>
        <taxon>Metazoa</taxon>
        <taxon>Spiralia</taxon>
        <taxon>Lophotrochozoa</taxon>
        <taxon>Mollusca</taxon>
        <taxon>Gastropoda</taxon>
        <taxon>Heterobranchia</taxon>
        <taxon>Euthyneura</taxon>
        <taxon>Panpulmonata</taxon>
        <taxon>Hygrophila</taxon>
        <taxon>Lymnaeoidea</taxon>
        <taxon>Lymnaeidae</taxon>
        <taxon>Lymnaea</taxon>
    </lineage>
</organism>
<sequence length="129" mass="13794">MRAVALVFFGLAVYYRGLVAAEDADEAVGKLLDPCLGVTKPEETPCYVCTKCVAGVWNCSSVDCSDKQCVDGYTPPGQCCAVCPNGPNCKTHGATIPLDKTVTLPDGYTCRCARDEDNDQMMAMCTPPR</sequence>
<proteinExistence type="predicted"/>
<accession>A0AAV2I7X1</accession>